<keyword evidence="2" id="KW-1185">Reference proteome</keyword>
<comment type="caution">
    <text evidence="1">The sequence shown here is derived from an EMBL/GenBank/DDBJ whole genome shotgun (WGS) entry which is preliminary data.</text>
</comment>
<organism evidence="1 2">
    <name type="scientific">Dallia pectoralis</name>
    <name type="common">Alaska blackfish</name>
    <dbReference type="NCBI Taxonomy" id="75939"/>
    <lineage>
        <taxon>Eukaryota</taxon>
        <taxon>Metazoa</taxon>
        <taxon>Chordata</taxon>
        <taxon>Craniata</taxon>
        <taxon>Vertebrata</taxon>
        <taxon>Euteleostomi</taxon>
        <taxon>Actinopterygii</taxon>
        <taxon>Neopterygii</taxon>
        <taxon>Teleostei</taxon>
        <taxon>Protacanthopterygii</taxon>
        <taxon>Esociformes</taxon>
        <taxon>Umbridae</taxon>
        <taxon>Dallia</taxon>
    </lineage>
</organism>
<gene>
    <name evidence="1" type="ORF">DPEC_G00350370</name>
</gene>
<evidence type="ECO:0000313" key="2">
    <source>
        <dbReference type="Proteomes" id="UP001157502"/>
    </source>
</evidence>
<dbReference type="Proteomes" id="UP001157502">
    <property type="component" value="Chromosome 36"/>
</dbReference>
<evidence type="ECO:0000313" key="1">
    <source>
        <dbReference type="EMBL" id="KAJ7985274.1"/>
    </source>
</evidence>
<accession>A0ACC2F1P7</accession>
<proteinExistence type="predicted"/>
<name>A0ACC2F1P7_DALPE</name>
<sequence length="148" mass="15794">MCFSGATPLFSSPPFAPPLPLACGRSQNRSLAVALCRLSDSKSPPASPSRTRSRCPLIAKPRTLSPIYGSSECGGTAPGKQPRRPTSREGGKRELDDKRSAPSAHPECPSTDHCLLCRGSARRRCQPAFMPLPNKHSALFVLDPGNLS</sequence>
<dbReference type="EMBL" id="CM055763">
    <property type="protein sequence ID" value="KAJ7985274.1"/>
    <property type="molecule type" value="Genomic_DNA"/>
</dbReference>
<protein>
    <submittedName>
        <fullName evidence="1">Uncharacterized protein</fullName>
    </submittedName>
</protein>
<reference evidence="1" key="1">
    <citation type="submission" date="2021-05" db="EMBL/GenBank/DDBJ databases">
        <authorList>
            <person name="Pan Q."/>
            <person name="Jouanno E."/>
            <person name="Zahm M."/>
            <person name="Klopp C."/>
            <person name="Cabau C."/>
            <person name="Louis A."/>
            <person name="Berthelot C."/>
            <person name="Parey E."/>
            <person name="Roest Crollius H."/>
            <person name="Montfort J."/>
            <person name="Robinson-Rechavi M."/>
            <person name="Bouchez O."/>
            <person name="Lampietro C."/>
            <person name="Lopez Roques C."/>
            <person name="Donnadieu C."/>
            <person name="Postlethwait J."/>
            <person name="Bobe J."/>
            <person name="Dillon D."/>
            <person name="Chandos A."/>
            <person name="von Hippel F."/>
            <person name="Guiguen Y."/>
        </authorList>
    </citation>
    <scope>NUCLEOTIDE SEQUENCE</scope>
    <source>
        <strain evidence="1">YG-Jan2019</strain>
    </source>
</reference>